<name>A0ABW5NEX1_9SPHI</name>
<dbReference type="RefSeq" id="WP_380866733.1">
    <property type="nucleotide sequence ID" value="NZ_JBHUMA010000003.1"/>
</dbReference>
<dbReference type="EMBL" id="JBHUMA010000003">
    <property type="protein sequence ID" value="MFD2597522.1"/>
    <property type="molecule type" value="Genomic_DNA"/>
</dbReference>
<organism evidence="1 2">
    <name type="scientific">Sphingobacterium corticis</name>
    <dbReference type="NCBI Taxonomy" id="1812823"/>
    <lineage>
        <taxon>Bacteria</taxon>
        <taxon>Pseudomonadati</taxon>
        <taxon>Bacteroidota</taxon>
        <taxon>Sphingobacteriia</taxon>
        <taxon>Sphingobacteriales</taxon>
        <taxon>Sphingobacteriaceae</taxon>
        <taxon>Sphingobacterium</taxon>
    </lineage>
</organism>
<proteinExistence type="predicted"/>
<evidence type="ECO:0000313" key="1">
    <source>
        <dbReference type="EMBL" id="MFD2597522.1"/>
    </source>
</evidence>
<gene>
    <name evidence="1" type="ORF">ACFSQ3_01055</name>
</gene>
<evidence type="ECO:0000313" key="2">
    <source>
        <dbReference type="Proteomes" id="UP001597393"/>
    </source>
</evidence>
<dbReference type="Gene3D" id="2.40.10.270">
    <property type="entry name" value="Bacteriophage SPP1 head-tail adaptor protein"/>
    <property type="match status" value="1"/>
</dbReference>
<sequence length="111" mass="12765">MALKHTLIGRRSEVVSIYRMERVRDEGGGTTTLPVLYWQTMADVQHVKASRVAQSFQDKLKKVLSIRFRYRSDKQLEGSMTAEVDGKKMAIHSIDTDTYRDRFVEIIVTGD</sequence>
<dbReference type="InterPro" id="IPR008767">
    <property type="entry name" value="Phage_SPP1_head-tail_adaptor"/>
</dbReference>
<keyword evidence="2" id="KW-1185">Reference proteome</keyword>
<dbReference type="Pfam" id="PF05521">
    <property type="entry name" value="Phage_HCP"/>
    <property type="match status" value="1"/>
</dbReference>
<reference evidence="2" key="1">
    <citation type="journal article" date="2019" name="Int. J. Syst. Evol. Microbiol.">
        <title>The Global Catalogue of Microorganisms (GCM) 10K type strain sequencing project: providing services to taxonomists for standard genome sequencing and annotation.</title>
        <authorList>
            <consortium name="The Broad Institute Genomics Platform"/>
            <consortium name="The Broad Institute Genome Sequencing Center for Infectious Disease"/>
            <person name="Wu L."/>
            <person name="Ma J."/>
        </authorList>
    </citation>
    <scope>NUCLEOTIDE SEQUENCE [LARGE SCALE GENOMIC DNA]</scope>
    <source>
        <strain evidence="2">KCTC 42248</strain>
    </source>
</reference>
<comment type="caution">
    <text evidence="1">The sequence shown here is derived from an EMBL/GenBank/DDBJ whole genome shotgun (WGS) entry which is preliminary data.</text>
</comment>
<dbReference type="Proteomes" id="UP001597393">
    <property type="component" value="Unassembled WGS sequence"/>
</dbReference>
<dbReference type="InterPro" id="IPR038666">
    <property type="entry name" value="SSP1_head-tail_sf"/>
</dbReference>
<protein>
    <submittedName>
        <fullName evidence="1">Head-tail adaptor protein</fullName>
    </submittedName>
</protein>
<accession>A0ABW5NEX1</accession>